<feature type="region of interest" description="Disordered" evidence="1">
    <location>
        <begin position="47"/>
        <end position="67"/>
    </location>
</feature>
<reference evidence="3 4" key="1">
    <citation type="journal article" date="2011" name="Stand. Genomic Sci.">
        <title>Complete genome sequence of Thermomonospora curvata type strain (B9).</title>
        <authorList>
            <person name="Chertkov O."/>
            <person name="Sikorski J."/>
            <person name="Nolan M."/>
            <person name="Lapidus A."/>
            <person name="Lucas S."/>
            <person name="Del Rio T.G."/>
            <person name="Tice H."/>
            <person name="Cheng J.F."/>
            <person name="Goodwin L."/>
            <person name="Pitluck S."/>
            <person name="Liolios K."/>
            <person name="Ivanova N."/>
            <person name="Mavromatis K."/>
            <person name="Mikhailova N."/>
            <person name="Ovchinnikova G."/>
            <person name="Pati A."/>
            <person name="Chen A."/>
            <person name="Palaniappan K."/>
            <person name="Djao O.D."/>
            <person name="Land M."/>
            <person name="Hauser L."/>
            <person name="Chang Y.J."/>
            <person name="Jeffries C.D."/>
            <person name="Brettin T."/>
            <person name="Han C."/>
            <person name="Detter J.C."/>
            <person name="Rohde M."/>
            <person name="Goker M."/>
            <person name="Woyke T."/>
            <person name="Bristow J."/>
            <person name="Eisen J.A."/>
            <person name="Markowitz V."/>
            <person name="Hugenholtz P."/>
            <person name="Klenk H.P."/>
            <person name="Kyrpides N.C."/>
        </authorList>
    </citation>
    <scope>NUCLEOTIDE SEQUENCE [LARGE SCALE GENOMIC DNA]</scope>
    <source>
        <strain evidence="4">ATCC 19995 / DSM 43183 / JCM 3096 / KCTC 9072 / NBRC 15933 / NCIMB 10081 / Henssen B9</strain>
    </source>
</reference>
<feature type="compositionally biased region" description="Basic residues" evidence="1">
    <location>
        <begin position="55"/>
        <end position="64"/>
    </location>
</feature>
<name>D1A9N4_THECD</name>
<gene>
    <name evidence="3" type="ordered locus">Tcur_3179</name>
</gene>
<protein>
    <submittedName>
        <fullName evidence="3">Uncharacterized protein</fullName>
    </submittedName>
</protein>
<evidence type="ECO:0000256" key="2">
    <source>
        <dbReference type="SAM" id="SignalP"/>
    </source>
</evidence>
<organism evidence="3 4">
    <name type="scientific">Thermomonospora curvata (strain ATCC 19995 / DSM 43183 / JCM 3096 / KCTC 9072 / NBRC 15933 / NCIMB 10081 / Henssen B9)</name>
    <dbReference type="NCBI Taxonomy" id="471852"/>
    <lineage>
        <taxon>Bacteria</taxon>
        <taxon>Bacillati</taxon>
        <taxon>Actinomycetota</taxon>
        <taxon>Actinomycetes</taxon>
        <taxon>Streptosporangiales</taxon>
        <taxon>Thermomonosporaceae</taxon>
        <taxon>Thermomonospora</taxon>
    </lineage>
</organism>
<dbReference type="Proteomes" id="UP000001918">
    <property type="component" value="Chromosome"/>
</dbReference>
<accession>D1A9N4</accession>
<feature type="signal peptide" evidence="2">
    <location>
        <begin position="1"/>
        <end position="27"/>
    </location>
</feature>
<keyword evidence="4" id="KW-1185">Reference proteome</keyword>
<dbReference type="RefSeq" id="WP_012853504.1">
    <property type="nucleotide sequence ID" value="NC_013510.1"/>
</dbReference>
<evidence type="ECO:0000313" key="4">
    <source>
        <dbReference type="Proteomes" id="UP000001918"/>
    </source>
</evidence>
<evidence type="ECO:0000313" key="3">
    <source>
        <dbReference type="EMBL" id="ACY98720.1"/>
    </source>
</evidence>
<evidence type="ECO:0000256" key="1">
    <source>
        <dbReference type="SAM" id="MobiDB-lite"/>
    </source>
</evidence>
<dbReference type="AlphaFoldDB" id="D1A9N4"/>
<keyword evidence="2" id="KW-0732">Signal</keyword>
<feature type="chain" id="PRO_5003019627" evidence="2">
    <location>
        <begin position="28"/>
        <end position="115"/>
    </location>
</feature>
<proteinExistence type="predicted"/>
<dbReference type="KEGG" id="tcu:Tcur_3179"/>
<sequence length="115" mass="13449">MTKRLAMVGLLSTALGGSLLAAPPVMAAEQAVQGGAVAVTQSQQEVGQVQLGGDRRRKRKRNRNSNRNNVYVYNYNYNLNGNANENDNERDRWQQHHKWHHHKWHHRRYHGWYDY</sequence>
<dbReference type="HOGENOM" id="CLU_2107836_0_0_11"/>
<dbReference type="EMBL" id="CP001738">
    <property type="protein sequence ID" value="ACY98720.1"/>
    <property type="molecule type" value="Genomic_DNA"/>
</dbReference>